<accession>A0A0A8ZGY7</accession>
<feature type="region of interest" description="Disordered" evidence="1">
    <location>
        <begin position="38"/>
        <end position="63"/>
    </location>
</feature>
<dbReference type="EMBL" id="GBRH01259819">
    <property type="protein sequence ID" value="JAD38076.1"/>
    <property type="molecule type" value="Transcribed_RNA"/>
</dbReference>
<evidence type="ECO:0000256" key="1">
    <source>
        <dbReference type="SAM" id="MobiDB-lite"/>
    </source>
</evidence>
<dbReference type="AlphaFoldDB" id="A0A0A8ZGY7"/>
<reference evidence="2" key="2">
    <citation type="journal article" date="2015" name="Data Brief">
        <title>Shoot transcriptome of the giant reed, Arundo donax.</title>
        <authorList>
            <person name="Barrero R.A."/>
            <person name="Guerrero F.D."/>
            <person name="Moolhuijzen P."/>
            <person name="Goolsby J.A."/>
            <person name="Tidwell J."/>
            <person name="Bellgard S.E."/>
            <person name="Bellgard M.I."/>
        </authorList>
    </citation>
    <scope>NUCLEOTIDE SEQUENCE</scope>
    <source>
        <tissue evidence="2">Shoot tissue taken approximately 20 cm above the soil surface</tissue>
    </source>
</reference>
<reference evidence="2" key="1">
    <citation type="submission" date="2014-09" db="EMBL/GenBank/DDBJ databases">
        <authorList>
            <person name="Magalhaes I.L.F."/>
            <person name="Oliveira U."/>
            <person name="Santos F.R."/>
            <person name="Vidigal T.H.D.A."/>
            <person name="Brescovit A.D."/>
            <person name="Santos A.J."/>
        </authorList>
    </citation>
    <scope>NUCLEOTIDE SEQUENCE</scope>
    <source>
        <tissue evidence="2">Shoot tissue taken approximately 20 cm above the soil surface</tissue>
    </source>
</reference>
<sequence>MDGARRRGFVTTVWGRVWDYIVNMVHLVSVTVRLSRGRQQRQSSASVRQAWRRRGSDGGRELNTTSLRCFQTHFDS</sequence>
<proteinExistence type="predicted"/>
<evidence type="ECO:0000313" key="2">
    <source>
        <dbReference type="EMBL" id="JAD38076.1"/>
    </source>
</evidence>
<organism evidence="2">
    <name type="scientific">Arundo donax</name>
    <name type="common">Giant reed</name>
    <name type="synonym">Donax arundinaceus</name>
    <dbReference type="NCBI Taxonomy" id="35708"/>
    <lineage>
        <taxon>Eukaryota</taxon>
        <taxon>Viridiplantae</taxon>
        <taxon>Streptophyta</taxon>
        <taxon>Embryophyta</taxon>
        <taxon>Tracheophyta</taxon>
        <taxon>Spermatophyta</taxon>
        <taxon>Magnoliopsida</taxon>
        <taxon>Liliopsida</taxon>
        <taxon>Poales</taxon>
        <taxon>Poaceae</taxon>
        <taxon>PACMAD clade</taxon>
        <taxon>Arundinoideae</taxon>
        <taxon>Arundineae</taxon>
        <taxon>Arundo</taxon>
    </lineage>
</organism>
<feature type="compositionally biased region" description="Low complexity" evidence="1">
    <location>
        <begin position="40"/>
        <end position="49"/>
    </location>
</feature>
<protein>
    <submittedName>
        <fullName evidence="2">Uncharacterized protein</fullName>
    </submittedName>
</protein>
<name>A0A0A8ZGY7_ARUDO</name>